<dbReference type="SMART" id="SM00256">
    <property type="entry name" value="FBOX"/>
    <property type="match status" value="1"/>
</dbReference>
<dbReference type="PANTHER" id="PTHR31672:SF13">
    <property type="entry name" value="F-BOX PROTEIN CPR30-LIKE"/>
    <property type="match status" value="1"/>
</dbReference>
<dbReference type="InterPro" id="IPR017451">
    <property type="entry name" value="F-box-assoc_interact_dom"/>
</dbReference>
<dbReference type="RefSeq" id="XP_048128049.1">
    <property type="nucleotide sequence ID" value="XM_048272092.1"/>
</dbReference>
<organism evidence="2 3">
    <name type="scientific">Rhodamnia argentea</name>
    <dbReference type="NCBI Taxonomy" id="178133"/>
    <lineage>
        <taxon>Eukaryota</taxon>
        <taxon>Viridiplantae</taxon>
        <taxon>Streptophyta</taxon>
        <taxon>Embryophyta</taxon>
        <taxon>Tracheophyta</taxon>
        <taxon>Spermatophyta</taxon>
        <taxon>Magnoliopsida</taxon>
        <taxon>eudicotyledons</taxon>
        <taxon>Gunneridae</taxon>
        <taxon>Pentapetalae</taxon>
        <taxon>rosids</taxon>
        <taxon>malvids</taxon>
        <taxon>Myrtales</taxon>
        <taxon>Myrtaceae</taxon>
        <taxon>Myrtoideae</taxon>
        <taxon>Myrteae</taxon>
        <taxon>Australasian group</taxon>
        <taxon>Rhodamnia</taxon>
    </lineage>
</organism>
<feature type="domain" description="F-box" evidence="1">
    <location>
        <begin position="9"/>
        <end position="50"/>
    </location>
</feature>
<dbReference type="SUPFAM" id="SSF81383">
    <property type="entry name" value="F-box domain"/>
    <property type="match status" value="1"/>
</dbReference>
<dbReference type="Pfam" id="PF07734">
    <property type="entry name" value="FBA_1"/>
    <property type="match status" value="1"/>
</dbReference>
<dbReference type="PANTHER" id="PTHR31672">
    <property type="entry name" value="BNACNNG10540D PROTEIN"/>
    <property type="match status" value="1"/>
</dbReference>
<dbReference type="InterPro" id="IPR050796">
    <property type="entry name" value="SCF_F-box_component"/>
</dbReference>
<evidence type="ECO:0000313" key="2">
    <source>
        <dbReference type="Proteomes" id="UP000827889"/>
    </source>
</evidence>
<dbReference type="Proteomes" id="UP000827889">
    <property type="component" value="Chromosome 11"/>
</dbReference>
<gene>
    <name evidence="3" type="primary">LOC115750456</name>
</gene>
<evidence type="ECO:0000313" key="3">
    <source>
        <dbReference type="RefSeq" id="XP_048128049.1"/>
    </source>
</evidence>
<sequence length="382" mass="43424">MSSSADPKLPQDVVLVEILKRLPVESLLRFRCVSRSWRSTIDDPRFVALHLNHSAHDASKRYLLRLDLWHPVHRPCSLFPNLPLALPSHSQIEIPFVNPLNRYSLVGSCNGSICVKEYPRKYSGNDGGRTMYLWNLFTRKHKAVPRPGPRHRFPSTAEALGFGFDARSNDYKILRILYFLDNNDRWLGGTMPQVRIYSLSTDSWRSLECEVPAFCCGEPMVFLNGNLHWFASKVNDLGEDVGYGPIVLFDVAGEVFDEMAPPLVEISQLDTVDLMMSVAVLNDLLAVFVSLLDIAGDWHSVCSVRVMREYGVTESWIKLYSFEAWGGISHFDGFMRNGELVMVIDDEERVSWNPIMGQYTNLPLPTYCHLVNVVESLVSPQR</sequence>
<dbReference type="InterPro" id="IPR001810">
    <property type="entry name" value="F-box_dom"/>
</dbReference>
<reference evidence="3" key="1">
    <citation type="submission" date="2025-08" db="UniProtKB">
        <authorList>
            <consortium name="RefSeq"/>
        </authorList>
    </citation>
    <scope>IDENTIFICATION</scope>
    <source>
        <tissue evidence="3">Leaf</tissue>
    </source>
</reference>
<keyword evidence="2" id="KW-1185">Reference proteome</keyword>
<dbReference type="InterPro" id="IPR006527">
    <property type="entry name" value="F-box-assoc_dom_typ1"/>
</dbReference>
<dbReference type="CDD" id="cd22157">
    <property type="entry name" value="F-box_AtFBW1-like"/>
    <property type="match status" value="1"/>
</dbReference>
<proteinExistence type="predicted"/>
<dbReference type="GeneID" id="115750456"/>
<dbReference type="InterPro" id="IPR011043">
    <property type="entry name" value="Gal_Oxase/kelch_b-propeller"/>
</dbReference>
<dbReference type="Gene3D" id="1.20.1280.50">
    <property type="match status" value="1"/>
</dbReference>
<dbReference type="Pfam" id="PF00646">
    <property type="entry name" value="F-box"/>
    <property type="match status" value="1"/>
</dbReference>
<dbReference type="InterPro" id="IPR036047">
    <property type="entry name" value="F-box-like_dom_sf"/>
</dbReference>
<protein>
    <submittedName>
        <fullName evidence="3">F-box protein At3g07870-like isoform X1</fullName>
    </submittedName>
</protein>
<dbReference type="SUPFAM" id="SSF50965">
    <property type="entry name" value="Galactose oxidase, central domain"/>
    <property type="match status" value="1"/>
</dbReference>
<evidence type="ECO:0000259" key="1">
    <source>
        <dbReference type="SMART" id="SM00256"/>
    </source>
</evidence>
<accession>A0ABM3GUN7</accession>
<dbReference type="NCBIfam" id="TIGR01640">
    <property type="entry name" value="F_box_assoc_1"/>
    <property type="match status" value="1"/>
</dbReference>
<name>A0ABM3GUN7_9MYRT</name>